<dbReference type="CDD" id="cd05121">
    <property type="entry name" value="ABC1_ADCK3-like"/>
    <property type="match status" value="1"/>
</dbReference>
<comment type="similarity">
    <text evidence="1">Belongs to the protein kinase superfamily. ADCK protein kinase family.</text>
</comment>
<proteinExistence type="inferred from homology"/>
<keyword evidence="2" id="KW-0812">Transmembrane</keyword>
<evidence type="ECO:0000256" key="2">
    <source>
        <dbReference type="SAM" id="Phobius"/>
    </source>
</evidence>
<evidence type="ECO:0000313" key="5">
    <source>
        <dbReference type="Proteomes" id="UP000484255"/>
    </source>
</evidence>
<dbReference type="PANTHER" id="PTHR10566:SF113">
    <property type="entry name" value="PROTEIN ACTIVITY OF BC1 COMPLEX KINASE 7, CHLOROPLASTIC"/>
    <property type="match status" value="1"/>
</dbReference>
<comment type="caution">
    <text evidence="4">The sequence shown here is derived from an EMBL/GenBank/DDBJ whole genome shotgun (WGS) entry which is preliminary data.</text>
</comment>
<dbReference type="SUPFAM" id="SSF56112">
    <property type="entry name" value="Protein kinase-like (PK-like)"/>
    <property type="match status" value="1"/>
</dbReference>
<evidence type="ECO:0000313" key="4">
    <source>
        <dbReference type="EMBL" id="NDY90208.1"/>
    </source>
</evidence>
<protein>
    <submittedName>
        <fullName evidence="4">Ubiquinone biosynthesis protein UbiB</fullName>
    </submittedName>
</protein>
<gene>
    <name evidence="4" type="ORF">G3A44_03260</name>
</gene>
<feature type="domain" description="ABC1 atypical kinase-like" evidence="3">
    <location>
        <begin position="99"/>
        <end position="344"/>
    </location>
</feature>
<dbReference type="Proteomes" id="UP000484255">
    <property type="component" value="Unassembled WGS sequence"/>
</dbReference>
<name>A0A7C9PF78_9BURK</name>
<keyword evidence="2" id="KW-1133">Transmembrane helix</keyword>
<evidence type="ECO:0000256" key="1">
    <source>
        <dbReference type="ARBA" id="ARBA00009670"/>
    </source>
</evidence>
<evidence type="ECO:0000259" key="3">
    <source>
        <dbReference type="Pfam" id="PF03109"/>
    </source>
</evidence>
<dbReference type="EMBL" id="JAAGOH010000002">
    <property type="protein sequence ID" value="NDY90208.1"/>
    <property type="molecule type" value="Genomic_DNA"/>
</dbReference>
<feature type="transmembrane region" description="Helical" evidence="2">
    <location>
        <begin position="529"/>
        <end position="551"/>
    </location>
</feature>
<keyword evidence="5" id="KW-1185">Reference proteome</keyword>
<dbReference type="InterPro" id="IPR011009">
    <property type="entry name" value="Kinase-like_dom_sf"/>
</dbReference>
<dbReference type="InterPro" id="IPR050154">
    <property type="entry name" value="UbiB_kinase"/>
</dbReference>
<dbReference type="RefSeq" id="WP_163456049.1">
    <property type="nucleotide sequence ID" value="NZ_JAAGOH010000002.1"/>
</dbReference>
<dbReference type="Pfam" id="PF03109">
    <property type="entry name" value="ABC1"/>
    <property type="match status" value="1"/>
</dbReference>
<sequence length="577" mass="62744">MLSDVLASTRDLGRLAEIAGILIRHGLGDAVRRLGLADALAAAGHTLHWPHAADLARLPPPVQLRRALEELGPTFVKFGQILAGRADLLPPETLHELEQLQTRVPALPLVELLPQLCEDLGGEPGTVFAHFDPQPLAAGSIAQVHRARLPDGTEVVVKIRRPGIEPVIEADLRLLERLAGLAEQRLPALAPYRPQALVREFGRSLRRELDLAQEGRHAERMAANLAPLGFVRIPRVHWPLTGPRLQVQEHIQGLSAQDVGALGAAGLDRRLLARRGAQAVLKMIVEDGFFHADPHPGNVIYLPGNQVAFIDFGMVGRLSARRRGELLDLLLGLVQREPERVAEVLMDWTGDASGARPAALEAEIEDFVDEHHGTPLAQLDLGRMLGQITQILRHHQLALPADLALLIKAFITLEGLGRALDPDFNMASAALPQLRRQLRAGYQPAALARQGWQGLLGLGRQLRRLPADLGRLLRRARHGRLAVAVEVPHLQTLGRQLDRAASRLSLALVTAALIIGSSIAMTVQGGPTLWGLPAFGLLGFLGAVMGGMWLLHAIARDGRRAETDTEPHGRPPDRFQD</sequence>
<dbReference type="InterPro" id="IPR004147">
    <property type="entry name" value="ABC1_dom"/>
</dbReference>
<dbReference type="PANTHER" id="PTHR10566">
    <property type="entry name" value="CHAPERONE-ACTIVITY OF BC1 COMPLEX CABC1 -RELATED"/>
    <property type="match status" value="1"/>
</dbReference>
<dbReference type="AlphaFoldDB" id="A0A7C9PF78"/>
<keyword evidence="4" id="KW-0830">Ubiquinone</keyword>
<accession>A0A7C9PF78</accession>
<keyword evidence="2" id="KW-0472">Membrane</keyword>
<organism evidence="4 5">
    <name type="scientific">Ideonella livida</name>
    <dbReference type="NCBI Taxonomy" id="2707176"/>
    <lineage>
        <taxon>Bacteria</taxon>
        <taxon>Pseudomonadati</taxon>
        <taxon>Pseudomonadota</taxon>
        <taxon>Betaproteobacteria</taxon>
        <taxon>Burkholderiales</taxon>
        <taxon>Sphaerotilaceae</taxon>
        <taxon>Ideonella</taxon>
    </lineage>
</organism>
<reference evidence="4 5" key="1">
    <citation type="submission" date="2020-02" db="EMBL/GenBank/DDBJ databases">
        <title>Ideonella bacterium strain TBM-1.</title>
        <authorList>
            <person name="Chen W.-M."/>
        </authorList>
    </citation>
    <scope>NUCLEOTIDE SEQUENCE [LARGE SCALE GENOMIC DNA]</scope>
    <source>
        <strain evidence="4 5">TBM-1</strain>
    </source>
</reference>